<gene>
    <name evidence="9" type="ORF">D9Q98_003688</name>
</gene>
<dbReference type="Proteomes" id="UP001055712">
    <property type="component" value="Unassembled WGS sequence"/>
</dbReference>
<keyword evidence="4 8" id="KW-1133">Transmembrane helix</keyword>
<dbReference type="InterPro" id="IPR045891">
    <property type="entry name" value="ZIP9"/>
</dbReference>
<dbReference type="GO" id="GO:0006829">
    <property type="term" value="P:zinc ion transport"/>
    <property type="evidence" value="ECO:0007669"/>
    <property type="project" value="InterPro"/>
</dbReference>
<feature type="compositionally biased region" description="Basic and acidic residues" evidence="7">
    <location>
        <begin position="66"/>
        <end position="94"/>
    </location>
</feature>
<evidence type="ECO:0000256" key="2">
    <source>
        <dbReference type="ARBA" id="ARBA00004394"/>
    </source>
</evidence>
<reference evidence="9" key="2">
    <citation type="submission" date="2020-11" db="EMBL/GenBank/DDBJ databases">
        <authorList>
            <person name="Cecchin M."/>
            <person name="Marcolungo L."/>
            <person name="Rossato M."/>
            <person name="Girolomoni L."/>
            <person name="Cosentino E."/>
            <person name="Cuine S."/>
            <person name="Li-Beisson Y."/>
            <person name="Delledonne M."/>
            <person name="Ballottari M."/>
        </authorList>
    </citation>
    <scope>NUCLEOTIDE SEQUENCE</scope>
    <source>
        <strain evidence="9">211/11P</strain>
        <tissue evidence="9">Whole cell</tissue>
    </source>
</reference>
<keyword evidence="5" id="KW-0333">Golgi apparatus</keyword>
<dbReference type="GO" id="GO:0046873">
    <property type="term" value="F:metal ion transmembrane transporter activity"/>
    <property type="evidence" value="ECO:0007669"/>
    <property type="project" value="InterPro"/>
</dbReference>
<accession>A0A9D4TTE1</accession>
<evidence type="ECO:0000313" key="10">
    <source>
        <dbReference type="Proteomes" id="UP001055712"/>
    </source>
</evidence>
<protein>
    <submittedName>
        <fullName evidence="9">Uncharacterized protein</fullName>
    </submittedName>
</protein>
<sequence>MEESMIATLLLMFFGALACGVVPFFLRVKETHLQTLSALGAGLMIGSALAVIIPEGFHGFAQAASHGHDHDHHGHDHDHHEHKGHAHDHEHEGGLPEGMAGLVLVIGFLAMLLLDHLQHAFGGSCGAPGHSHAHGTSHSHAHGTSCSTGQETQRGRSPSPRAKGGKKAAVADDSSAAKNAPAPGSEAAAAVPVTDCTGKAKKGMPPPSPASTPDPQSAITGLVIHCAADGLAMGAAFLSGDARLSMLIAAAMVLHKAPMAFGLATYLMACQWSFQRSRRTLLLFAATAPTATLATYATLGSLAVLSSPAAVALCVIFSGGTFLYAATMHILPEVLHSGGGGRMSVAQLSAVTLGSLLPVLLSWGHHH</sequence>
<feature type="transmembrane region" description="Helical" evidence="8">
    <location>
        <begin position="98"/>
        <end position="114"/>
    </location>
</feature>
<feature type="compositionally biased region" description="Basic residues" evidence="7">
    <location>
        <begin position="131"/>
        <end position="141"/>
    </location>
</feature>
<dbReference type="PANTHER" id="PTHR16133">
    <property type="entry name" value="SOLUTE CARRIER FAMILY 39 ZINC TRANSPORTER , MEMBER 9-RELATED"/>
    <property type="match status" value="1"/>
</dbReference>
<keyword evidence="3 8" id="KW-0812">Transmembrane</keyword>
<feature type="transmembrane region" description="Helical" evidence="8">
    <location>
        <begin position="33"/>
        <end position="53"/>
    </location>
</feature>
<dbReference type="InterPro" id="IPR003689">
    <property type="entry name" value="ZIP"/>
</dbReference>
<feature type="transmembrane region" description="Helical" evidence="8">
    <location>
        <begin position="310"/>
        <end position="331"/>
    </location>
</feature>
<evidence type="ECO:0000256" key="3">
    <source>
        <dbReference type="ARBA" id="ARBA00022692"/>
    </source>
</evidence>
<dbReference type="Pfam" id="PF02535">
    <property type="entry name" value="Zip"/>
    <property type="match status" value="1"/>
</dbReference>
<dbReference type="GO" id="GO:0000139">
    <property type="term" value="C:Golgi membrane"/>
    <property type="evidence" value="ECO:0007669"/>
    <property type="project" value="UniProtKB-SubCell"/>
</dbReference>
<dbReference type="PANTHER" id="PTHR16133:SF0">
    <property type="entry name" value="ZINC_IRON REGULATED TRANSPORTER-RELATED PROTEIN 102B, ISOFORM E"/>
    <property type="match status" value="1"/>
</dbReference>
<keyword evidence="6 8" id="KW-0472">Membrane</keyword>
<evidence type="ECO:0000256" key="6">
    <source>
        <dbReference type="ARBA" id="ARBA00023136"/>
    </source>
</evidence>
<evidence type="ECO:0000256" key="7">
    <source>
        <dbReference type="SAM" id="MobiDB-lite"/>
    </source>
</evidence>
<feature type="region of interest" description="Disordered" evidence="7">
    <location>
        <begin position="126"/>
        <end position="216"/>
    </location>
</feature>
<keyword evidence="10" id="KW-1185">Reference proteome</keyword>
<dbReference type="EMBL" id="SIDB01000004">
    <property type="protein sequence ID" value="KAI3433886.1"/>
    <property type="molecule type" value="Genomic_DNA"/>
</dbReference>
<evidence type="ECO:0000256" key="1">
    <source>
        <dbReference type="ARBA" id="ARBA00004127"/>
    </source>
</evidence>
<feature type="transmembrane region" description="Helical" evidence="8">
    <location>
        <begin position="343"/>
        <end position="364"/>
    </location>
</feature>
<comment type="caution">
    <text evidence="9">The sequence shown here is derived from an EMBL/GenBank/DDBJ whole genome shotgun (WGS) entry which is preliminary data.</text>
</comment>
<comment type="subcellular location">
    <subcellularLocation>
        <location evidence="1">Endomembrane system</location>
        <topology evidence="1">Multi-pass membrane protein</topology>
    </subcellularLocation>
    <subcellularLocation>
        <location evidence="2">Golgi apparatus membrane</location>
    </subcellularLocation>
</comment>
<proteinExistence type="predicted"/>
<feature type="compositionally biased region" description="Low complexity" evidence="7">
    <location>
        <begin position="167"/>
        <end position="192"/>
    </location>
</feature>
<feature type="region of interest" description="Disordered" evidence="7">
    <location>
        <begin position="63"/>
        <end position="94"/>
    </location>
</feature>
<feature type="transmembrane region" description="Helical" evidence="8">
    <location>
        <begin position="244"/>
        <end position="269"/>
    </location>
</feature>
<feature type="transmembrane region" description="Helical" evidence="8">
    <location>
        <begin position="6"/>
        <end position="26"/>
    </location>
</feature>
<name>A0A9D4TTE1_CHLVU</name>
<feature type="transmembrane region" description="Helical" evidence="8">
    <location>
        <begin position="218"/>
        <end position="238"/>
    </location>
</feature>
<organism evidence="9 10">
    <name type="scientific">Chlorella vulgaris</name>
    <name type="common">Green alga</name>
    <dbReference type="NCBI Taxonomy" id="3077"/>
    <lineage>
        <taxon>Eukaryota</taxon>
        <taxon>Viridiplantae</taxon>
        <taxon>Chlorophyta</taxon>
        <taxon>core chlorophytes</taxon>
        <taxon>Trebouxiophyceae</taxon>
        <taxon>Chlorellales</taxon>
        <taxon>Chlorellaceae</taxon>
        <taxon>Chlorella clade</taxon>
        <taxon>Chlorella</taxon>
    </lineage>
</organism>
<evidence type="ECO:0000256" key="4">
    <source>
        <dbReference type="ARBA" id="ARBA00022989"/>
    </source>
</evidence>
<evidence type="ECO:0000313" key="9">
    <source>
        <dbReference type="EMBL" id="KAI3433886.1"/>
    </source>
</evidence>
<dbReference type="OrthoDB" id="512333at2759"/>
<reference evidence="9" key="1">
    <citation type="journal article" date="2019" name="Plant J.">
        <title>Chlorella vulgaris genome assembly and annotation reveals the molecular basis for metabolic acclimation to high light conditions.</title>
        <authorList>
            <person name="Cecchin M."/>
            <person name="Marcolungo L."/>
            <person name="Rossato M."/>
            <person name="Girolomoni L."/>
            <person name="Cosentino E."/>
            <person name="Cuine S."/>
            <person name="Li-Beisson Y."/>
            <person name="Delledonne M."/>
            <person name="Ballottari M."/>
        </authorList>
    </citation>
    <scope>NUCLEOTIDE SEQUENCE</scope>
    <source>
        <strain evidence="9">211/11P</strain>
    </source>
</reference>
<feature type="transmembrane region" description="Helical" evidence="8">
    <location>
        <begin position="281"/>
        <end position="304"/>
    </location>
</feature>
<evidence type="ECO:0000256" key="5">
    <source>
        <dbReference type="ARBA" id="ARBA00023034"/>
    </source>
</evidence>
<evidence type="ECO:0000256" key="8">
    <source>
        <dbReference type="SAM" id="Phobius"/>
    </source>
</evidence>
<dbReference type="AlphaFoldDB" id="A0A9D4TTE1"/>